<evidence type="ECO:0000313" key="3">
    <source>
        <dbReference type="Proteomes" id="UP000005467"/>
    </source>
</evidence>
<dbReference type="InterPro" id="IPR036634">
    <property type="entry name" value="PRD_sf"/>
</dbReference>
<proteinExistence type="predicted"/>
<dbReference type="EMBL" id="AEVG01000148">
    <property type="protein sequence ID" value="EFX90658.1"/>
    <property type="molecule type" value="Genomic_DNA"/>
</dbReference>
<accession>E8KKB9</accession>
<dbReference type="Pfam" id="PF00874">
    <property type="entry name" value="PRD"/>
    <property type="match status" value="1"/>
</dbReference>
<keyword evidence="3" id="KW-1185">Reference proteome</keyword>
<dbReference type="Gene3D" id="1.10.1790.10">
    <property type="entry name" value="PRD domain"/>
    <property type="match status" value="1"/>
</dbReference>
<dbReference type="HOGENOM" id="CLU_2353589_0_0_6"/>
<dbReference type="InterPro" id="IPR011608">
    <property type="entry name" value="PRD"/>
</dbReference>
<protein>
    <recommendedName>
        <fullName evidence="1">PRD domain-containing protein</fullName>
    </recommendedName>
</protein>
<dbReference type="PROSITE" id="PS51372">
    <property type="entry name" value="PRD_2"/>
    <property type="match status" value="1"/>
</dbReference>
<evidence type="ECO:0000313" key="2">
    <source>
        <dbReference type="EMBL" id="EFX90658.1"/>
    </source>
</evidence>
<dbReference type="SUPFAM" id="SSF63520">
    <property type="entry name" value="PTS-regulatory domain, PRD"/>
    <property type="match status" value="1"/>
</dbReference>
<name>E8KKB9_9PAST</name>
<dbReference type="Proteomes" id="UP000005467">
    <property type="component" value="Unassembled WGS sequence"/>
</dbReference>
<gene>
    <name evidence="2" type="ORF">HMPREF0027_2286</name>
</gene>
<dbReference type="GO" id="GO:0006355">
    <property type="term" value="P:regulation of DNA-templated transcription"/>
    <property type="evidence" value="ECO:0007669"/>
    <property type="project" value="InterPro"/>
</dbReference>
<comment type="caution">
    <text evidence="2">The sequence shown here is derived from an EMBL/GenBank/DDBJ whole genome shotgun (WGS) entry which is preliminary data.</text>
</comment>
<reference evidence="2 3" key="1">
    <citation type="submission" date="2011-01" db="EMBL/GenBank/DDBJ databases">
        <authorList>
            <person name="Muzny D."/>
            <person name="Qin X."/>
            <person name="Deng J."/>
            <person name="Jiang H."/>
            <person name="Liu Y."/>
            <person name="Qu J."/>
            <person name="Song X.-Z."/>
            <person name="Zhang L."/>
            <person name="Thornton R."/>
            <person name="Coyle M."/>
            <person name="Francisco L."/>
            <person name="Jackson L."/>
            <person name="Javaid M."/>
            <person name="Korchina V."/>
            <person name="Kovar C."/>
            <person name="Mata R."/>
            <person name="Mathew T."/>
            <person name="Ngo R."/>
            <person name="Nguyen L."/>
            <person name="Nguyen N."/>
            <person name="Okwuonu G."/>
            <person name="Ongeri F."/>
            <person name="Pham C."/>
            <person name="Simmons D."/>
            <person name="Wilczek-Boney K."/>
            <person name="Hale W."/>
            <person name="Jakkamsetti A."/>
            <person name="Pham P."/>
            <person name="Ruth R."/>
            <person name="San Lucas F."/>
            <person name="Warren J."/>
            <person name="Zhang J."/>
            <person name="Zhao Z."/>
            <person name="Zhou C."/>
            <person name="Zhu D."/>
            <person name="Lee S."/>
            <person name="Bess C."/>
            <person name="Blankenburg K."/>
            <person name="Forbes L."/>
            <person name="Fu Q."/>
            <person name="Gubbala S."/>
            <person name="Hirani K."/>
            <person name="Jayaseelan J.C."/>
            <person name="Lara F."/>
            <person name="Munidasa M."/>
            <person name="Palculict T."/>
            <person name="Patil S."/>
            <person name="Pu L.-L."/>
            <person name="Saada N."/>
            <person name="Tang L."/>
            <person name="Weissenberger G."/>
            <person name="Zhu Y."/>
            <person name="Hemphill L."/>
            <person name="Shang Y."/>
            <person name="Youmans B."/>
            <person name="Ayvaz T."/>
            <person name="Ross M."/>
            <person name="Santibanez J."/>
            <person name="Aqrawi P."/>
            <person name="Gross S."/>
            <person name="Joshi V."/>
            <person name="Fowler G."/>
            <person name="Nazareth L."/>
            <person name="Reid J."/>
            <person name="Worley K."/>
            <person name="Petrosino J."/>
            <person name="Highlander S."/>
            <person name="Gibbs R."/>
        </authorList>
    </citation>
    <scope>NUCLEOTIDE SEQUENCE [LARGE SCALE GENOMIC DNA]</scope>
    <source>
        <strain evidence="2 3">ATCC 25976</strain>
    </source>
</reference>
<feature type="domain" description="PRD" evidence="1">
    <location>
        <begin position="6"/>
        <end position="96"/>
    </location>
</feature>
<dbReference type="AlphaFoldDB" id="E8KKB9"/>
<evidence type="ECO:0000259" key="1">
    <source>
        <dbReference type="PROSITE" id="PS51372"/>
    </source>
</evidence>
<sequence length="96" mass="11404">MQAVYFLAKFAIVTTLRVLREFGKPKQNDFLISVRKFFCLGFFICLQFFISGQHTSSDDDFLYQQTKLAYPKAHQCVEKINHYLQQHYQKSLNQDE</sequence>
<organism evidence="2 3">
    <name type="scientific">Actinobacillus ureae ATCC 25976</name>
    <dbReference type="NCBI Taxonomy" id="887324"/>
    <lineage>
        <taxon>Bacteria</taxon>
        <taxon>Pseudomonadati</taxon>
        <taxon>Pseudomonadota</taxon>
        <taxon>Gammaproteobacteria</taxon>
        <taxon>Pasteurellales</taxon>
        <taxon>Pasteurellaceae</taxon>
        <taxon>Actinobacillus</taxon>
    </lineage>
</organism>